<accession>A0AAE4V5X1</accession>
<evidence type="ECO:0000313" key="1">
    <source>
        <dbReference type="EMBL" id="MDV7288782.1"/>
    </source>
</evidence>
<name>A0AAE4V5X1_MYCFO</name>
<organism evidence="1 2">
    <name type="scientific">Mycolicibacterium fortuitum</name>
    <name type="common">Mycobacterium fortuitum</name>
    <dbReference type="NCBI Taxonomy" id="1766"/>
    <lineage>
        <taxon>Bacteria</taxon>
        <taxon>Bacillati</taxon>
        <taxon>Actinomycetota</taxon>
        <taxon>Actinomycetes</taxon>
        <taxon>Mycobacteriales</taxon>
        <taxon>Mycobacteriaceae</taxon>
        <taxon>Mycolicibacterium</taxon>
    </lineage>
</organism>
<proteinExistence type="predicted"/>
<sequence>MPQTVHVYPNNDLIEHGTDGGDCPCGPTSEPVFDADGACGWVITHHSLDGREANEPEVV</sequence>
<dbReference type="EMBL" id="JAWLVV010000001">
    <property type="protein sequence ID" value="MDV7288782.1"/>
    <property type="molecule type" value="Genomic_DNA"/>
</dbReference>
<protein>
    <submittedName>
        <fullName evidence="1">Uncharacterized protein</fullName>
    </submittedName>
</protein>
<reference evidence="1" key="1">
    <citation type="submission" date="2023-10" db="EMBL/GenBank/DDBJ databases">
        <title>Mycolicibacterium fortuitum clinical isolates causing pulmonary infections in humans.</title>
        <authorList>
            <person name="Mejia-Ponce P.M."/>
            <person name="Zenteno-Cuevas R."/>
            <person name="Licona-Cassani C."/>
        </authorList>
    </citation>
    <scope>NUCLEOTIDE SEQUENCE</scope>
    <source>
        <strain evidence="1">M8</strain>
    </source>
</reference>
<evidence type="ECO:0000313" key="2">
    <source>
        <dbReference type="Proteomes" id="UP001186041"/>
    </source>
</evidence>
<comment type="caution">
    <text evidence="1">The sequence shown here is derived from an EMBL/GenBank/DDBJ whole genome shotgun (WGS) entry which is preliminary data.</text>
</comment>
<dbReference type="RefSeq" id="WP_317721518.1">
    <property type="nucleotide sequence ID" value="NZ_JAWLVK010000001.1"/>
</dbReference>
<gene>
    <name evidence="1" type="ORF">R4485_01220</name>
</gene>
<dbReference type="Proteomes" id="UP001186041">
    <property type="component" value="Unassembled WGS sequence"/>
</dbReference>
<dbReference type="AlphaFoldDB" id="A0AAE4V5X1"/>